<dbReference type="Proteomes" id="UP000602284">
    <property type="component" value="Unassembled WGS sequence"/>
</dbReference>
<dbReference type="RefSeq" id="WP_201631970.1">
    <property type="nucleotide sequence ID" value="NZ_JAEQNB010000001.1"/>
</dbReference>
<comment type="caution">
    <text evidence="1">The sequence shown here is derived from an EMBL/GenBank/DDBJ whole genome shotgun (WGS) entry which is preliminary data.</text>
</comment>
<protein>
    <recommendedName>
        <fullName evidence="3">Inhibitor I9 domain-containing protein</fullName>
    </recommendedName>
</protein>
<organism evidence="1 2">
    <name type="scientific">Tumebacillus amylolyticus</name>
    <dbReference type="NCBI Taxonomy" id="2801339"/>
    <lineage>
        <taxon>Bacteria</taxon>
        <taxon>Bacillati</taxon>
        <taxon>Bacillota</taxon>
        <taxon>Bacilli</taxon>
        <taxon>Bacillales</taxon>
        <taxon>Alicyclobacillaceae</taxon>
        <taxon>Tumebacillus</taxon>
    </lineage>
</organism>
<sequence>MAKKSHGLSVVMAVGLFVGLASSAMSMLDVSGEPNNSGEYPVELMSMKKAYNSLSADQKQVLVQSLASSSDSGEYSINVSDFSDSAEFVSPKAQYLVQ</sequence>
<proteinExistence type="predicted"/>
<keyword evidence="2" id="KW-1185">Reference proteome</keyword>
<evidence type="ECO:0008006" key="3">
    <source>
        <dbReference type="Google" id="ProtNLM"/>
    </source>
</evidence>
<gene>
    <name evidence="1" type="ORF">JJB07_05545</name>
</gene>
<accession>A0ABS1J8Z0</accession>
<dbReference type="EMBL" id="JAEQNB010000001">
    <property type="protein sequence ID" value="MBL0386113.1"/>
    <property type="molecule type" value="Genomic_DNA"/>
</dbReference>
<reference evidence="1 2" key="1">
    <citation type="submission" date="2021-01" db="EMBL/GenBank/DDBJ databases">
        <title>Tumebacillus sp. strain ITR2 16S ribosomal RNA gene Genome sequencing and assembly.</title>
        <authorList>
            <person name="Kang M."/>
        </authorList>
    </citation>
    <scope>NUCLEOTIDE SEQUENCE [LARGE SCALE GENOMIC DNA]</scope>
    <source>
        <strain evidence="1 2">ITR2</strain>
    </source>
</reference>
<evidence type="ECO:0000313" key="1">
    <source>
        <dbReference type="EMBL" id="MBL0386113.1"/>
    </source>
</evidence>
<evidence type="ECO:0000313" key="2">
    <source>
        <dbReference type="Proteomes" id="UP000602284"/>
    </source>
</evidence>
<name>A0ABS1J8Z0_9BACL</name>